<dbReference type="CDD" id="cd00408">
    <property type="entry name" value="DHDPS-like"/>
    <property type="match status" value="1"/>
</dbReference>
<name>A0ABS5LMR3_9BURK</name>
<dbReference type="Pfam" id="PF00701">
    <property type="entry name" value="DHDPS"/>
    <property type="match status" value="1"/>
</dbReference>
<dbReference type="EC" id="4.1.3.3" evidence="3"/>
<dbReference type="InterPro" id="IPR013785">
    <property type="entry name" value="Aldolase_TIM"/>
</dbReference>
<dbReference type="Proteomes" id="UP001647436">
    <property type="component" value="Unassembled WGS sequence"/>
</dbReference>
<keyword evidence="4" id="KW-1185">Reference proteome</keyword>
<protein>
    <submittedName>
        <fullName evidence="3">N-acetylneuraminate lyase</fullName>
        <ecNumber evidence="3">4.1.3.3</ecNumber>
    </submittedName>
</protein>
<organism evidence="3 4">
    <name type="scientific">Comamonas brasiliensis</name>
    <dbReference type="NCBI Taxonomy" id="1812482"/>
    <lineage>
        <taxon>Bacteria</taxon>
        <taxon>Pseudomonadati</taxon>
        <taxon>Pseudomonadota</taxon>
        <taxon>Betaproteobacteria</taxon>
        <taxon>Burkholderiales</taxon>
        <taxon>Comamonadaceae</taxon>
        <taxon>Comamonas</taxon>
    </lineage>
</organism>
<evidence type="ECO:0000256" key="2">
    <source>
        <dbReference type="PIRNR" id="PIRNR001365"/>
    </source>
</evidence>
<dbReference type="InterPro" id="IPR002220">
    <property type="entry name" value="DapA-like"/>
</dbReference>
<comment type="similarity">
    <text evidence="2">Belongs to the DapA family.</text>
</comment>
<dbReference type="PANTHER" id="PTHR12128:SF38">
    <property type="entry name" value="DIHYDRODIPICOLINATE SYNTHETASE FAMILY PROTEIN (AFU_ORTHOLOGUE AFUA_6G00110)"/>
    <property type="match status" value="1"/>
</dbReference>
<accession>A0ABS5LMR3</accession>
<dbReference type="EMBL" id="JAANES010000001">
    <property type="protein sequence ID" value="MBS3017657.1"/>
    <property type="molecule type" value="Genomic_DNA"/>
</dbReference>
<keyword evidence="1 2" id="KW-0456">Lyase</keyword>
<dbReference type="SUPFAM" id="SSF51569">
    <property type="entry name" value="Aldolase"/>
    <property type="match status" value="1"/>
</dbReference>
<reference evidence="3 4" key="1">
    <citation type="submission" date="2020-03" db="EMBL/GenBank/DDBJ databases">
        <title>The role of nitrogen metabolism on polyethylene biodegradation.</title>
        <authorList>
            <person name="Peixoto J."/>
            <person name="Vizzotto C.S."/>
            <person name="Ramos A."/>
            <person name="Alves G."/>
            <person name="Steindorff A."/>
            <person name="Kruger R."/>
        </authorList>
    </citation>
    <scope>NUCLEOTIDE SEQUENCE [LARGE SCALE GENOMIC DNA]</scope>
    <source>
        <strain evidence="3 4">PE63</strain>
    </source>
</reference>
<evidence type="ECO:0000313" key="3">
    <source>
        <dbReference type="EMBL" id="MBS3017657.1"/>
    </source>
</evidence>
<dbReference type="PANTHER" id="PTHR12128">
    <property type="entry name" value="DIHYDRODIPICOLINATE SYNTHASE"/>
    <property type="match status" value="1"/>
</dbReference>
<sequence>MMASQINKADAWRLYMPSIANYKGIIPAISCPFTSDHKIDEAALRKLASWLAGHDGVVAIMTNGHTGEVFALTPSGRAEVTRIVADELKGRLPVISSIVCEGLEEAAEHARAAREAGAVALDVMPPHHWLRFGFIPEHALQYFEAIHKAAPDLDLVCHVYPAWTRASYSSQLLATLARLPYVQAFKVGQRDMNKYARDIQAIRDADSSKAILTCHDEYLLASMVQGVDGALVGFATFIPQLIIDLWNAVKAGDLKKAMEVQAIITPLKDAVYGGGEPTGEAHARMKEGMYLAGVIDDAIVRPPTEAPNEKETAALRAAVAQAGLLKR</sequence>
<dbReference type="PIRSF" id="PIRSF001365">
    <property type="entry name" value="DHDPS"/>
    <property type="match status" value="1"/>
</dbReference>
<comment type="caution">
    <text evidence="3">The sequence shown here is derived from an EMBL/GenBank/DDBJ whole genome shotgun (WGS) entry which is preliminary data.</text>
</comment>
<proteinExistence type="inferred from homology"/>
<evidence type="ECO:0000256" key="1">
    <source>
        <dbReference type="ARBA" id="ARBA00023239"/>
    </source>
</evidence>
<dbReference type="Gene3D" id="3.20.20.70">
    <property type="entry name" value="Aldolase class I"/>
    <property type="match status" value="1"/>
</dbReference>
<dbReference type="SMART" id="SM01130">
    <property type="entry name" value="DHDPS"/>
    <property type="match status" value="1"/>
</dbReference>
<gene>
    <name evidence="3" type="primary">nanA</name>
    <name evidence="3" type="ORF">DJFAAGMI_00380</name>
</gene>
<evidence type="ECO:0000313" key="4">
    <source>
        <dbReference type="Proteomes" id="UP001647436"/>
    </source>
</evidence>
<dbReference type="GO" id="GO:0008747">
    <property type="term" value="F:N-acetylneuraminate lyase activity"/>
    <property type="evidence" value="ECO:0007669"/>
    <property type="project" value="UniProtKB-EC"/>
</dbReference>